<dbReference type="CDD" id="cd06223">
    <property type="entry name" value="PRTases_typeI"/>
    <property type="match status" value="1"/>
</dbReference>
<dbReference type="PANTHER" id="PTHR47505:SF1">
    <property type="entry name" value="DNA UTILIZATION PROTEIN YHGH"/>
    <property type="match status" value="1"/>
</dbReference>
<comment type="caution">
    <text evidence="2">The sequence shown here is derived from an EMBL/GenBank/DDBJ whole genome shotgun (WGS) entry which is preliminary data.</text>
</comment>
<dbReference type="SUPFAM" id="SSF53271">
    <property type="entry name" value="PRTase-like"/>
    <property type="match status" value="1"/>
</dbReference>
<proteinExistence type="inferred from homology"/>
<evidence type="ECO:0000256" key="1">
    <source>
        <dbReference type="ARBA" id="ARBA00008007"/>
    </source>
</evidence>
<keyword evidence="3" id="KW-1185">Reference proteome</keyword>
<evidence type="ECO:0000313" key="2">
    <source>
        <dbReference type="EMBL" id="MDR6225566.1"/>
    </source>
</evidence>
<name>A0ABU1ILB6_9BACL</name>
<dbReference type="PANTHER" id="PTHR47505">
    <property type="entry name" value="DNA UTILIZATION PROTEIN YHGH"/>
    <property type="match status" value="1"/>
</dbReference>
<gene>
    <name evidence="2" type="ORF">JOE21_001564</name>
</gene>
<evidence type="ECO:0000313" key="3">
    <source>
        <dbReference type="Proteomes" id="UP001185012"/>
    </source>
</evidence>
<dbReference type="EMBL" id="JAVDQG010000003">
    <property type="protein sequence ID" value="MDR6225566.1"/>
    <property type="molecule type" value="Genomic_DNA"/>
</dbReference>
<dbReference type="Gene3D" id="3.40.50.2020">
    <property type="match status" value="1"/>
</dbReference>
<dbReference type="Proteomes" id="UP001185012">
    <property type="component" value="Unassembled WGS sequence"/>
</dbReference>
<dbReference type="InterPro" id="IPR000836">
    <property type="entry name" value="PRTase_dom"/>
</dbReference>
<accession>A0ABU1ILB6</accession>
<reference evidence="2 3" key="1">
    <citation type="submission" date="2023-07" db="EMBL/GenBank/DDBJ databases">
        <title>Genomic Encyclopedia of Type Strains, Phase IV (KMG-IV): sequencing the most valuable type-strain genomes for metagenomic binning, comparative biology and taxonomic classification.</title>
        <authorList>
            <person name="Goeker M."/>
        </authorList>
    </citation>
    <scope>NUCLEOTIDE SEQUENCE [LARGE SCALE GENOMIC DNA]</scope>
    <source>
        <strain evidence="2 3">DSM 45903</strain>
    </source>
</reference>
<organism evidence="2 3">
    <name type="scientific">Desmospora profundinema</name>
    <dbReference type="NCBI Taxonomy" id="1571184"/>
    <lineage>
        <taxon>Bacteria</taxon>
        <taxon>Bacillati</taxon>
        <taxon>Bacillota</taxon>
        <taxon>Bacilli</taxon>
        <taxon>Bacillales</taxon>
        <taxon>Thermoactinomycetaceae</taxon>
        <taxon>Desmospora</taxon>
    </lineage>
</organism>
<dbReference type="RefSeq" id="WP_309864408.1">
    <property type="nucleotide sequence ID" value="NZ_JAVDQG010000003.1"/>
</dbReference>
<sequence>MLKFRGKEEWVVPMGEMMAECLWETGWKAQGITFVPLHPDRLTERGFNQAERLASVIADRTGLPLLPVLERTRHTPSQSRRGRMERLAAMKEAFRVSPFINRQGLPRSWILVDDVYTTGATLVDCARALTDTGDCRVRSLTFAR</sequence>
<protein>
    <submittedName>
        <fullName evidence="2">Amidophosphoribosyltransferase</fullName>
    </submittedName>
</protein>
<dbReference type="InterPro" id="IPR051910">
    <property type="entry name" value="ComF/GntX_DNA_util-trans"/>
</dbReference>
<dbReference type="InterPro" id="IPR029057">
    <property type="entry name" value="PRTase-like"/>
</dbReference>
<comment type="similarity">
    <text evidence="1">Belongs to the ComF/GntX family.</text>
</comment>